<gene>
    <name evidence="2" type="ORF">NIIDMKKI_04630</name>
</gene>
<sequence>MGPPHNLTHWYVQSEAAKARAAGQPTMATICGGSMATPPGHLDDKGRSAEPGLVKPKTMRETEYEDAATGLSWVWRVPVTESTWSQSPGTRHRLRTGELLARQRRRLA</sequence>
<evidence type="ECO:0000256" key="1">
    <source>
        <dbReference type="SAM" id="MobiDB-lite"/>
    </source>
</evidence>
<organism evidence="2 3">
    <name type="scientific">Mycobacterium kansasii</name>
    <dbReference type="NCBI Taxonomy" id="1768"/>
    <lineage>
        <taxon>Bacteria</taxon>
        <taxon>Bacillati</taxon>
        <taxon>Actinomycetota</taxon>
        <taxon>Actinomycetes</taxon>
        <taxon>Mycobacteriales</taxon>
        <taxon>Mycobacteriaceae</taxon>
        <taxon>Mycobacterium</taxon>
    </lineage>
</organism>
<reference evidence="2 3" key="1">
    <citation type="submission" date="2020-07" db="EMBL/GenBank/DDBJ databases">
        <title>Mycobacterium kansasii (former subtype) with zoonotic potential isolated from diseased indoor pet cat, Japan.</title>
        <authorList>
            <person name="Fukano H."/>
            <person name="Terazono T."/>
            <person name="Hoshino Y."/>
        </authorList>
    </citation>
    <scope>NUCLEOTIDE SEQUENCE [LARGE SCALE GENOMIC DNA]</scope>
    <source>
        <strain evidence="2 3">Kuro-I</strain>
    </source>
</reference>
<dbReference type="Proteomes" id="UP000516380">
    <property type="component" value="Chromosome"/>
</dbReference>
<evidence type="ECO:0000313" key="2">
    <source>
        <dbReference type="EMBL" id="BCI85257.1"/>
    </source>
</evidence>
<feature type="region of interest" description="Disordered" evidence="1">
    <location>
        <begin position="33"/>
        <end position="52"/>
    </location>
</feature>
<evidence type="ECO:0000313" key="3">
    <source>
        <dbReference type="Proteomes" id="UP000516380"/>
    </source>
</evidence>
<dbReference type="EMBL" id="AP023343">
    <property type="protein sequence ID" value="BCI85257.1"/>
    <property type="molecule type" value="Genomic_DNA"/>
</dbReference>
<protein>
    <submittedName>
        <fullName evidence="2">Uncharacterized protein</fullName>
    </submittedName>
</protein>
<name>A0A7G1I2H1_MYCKA</name>
<dbReference type="AlphaFoldDB" id="A0A7G1I2H1"/>
<accession>A0A7G1I2H1</accession>
<keyword evidence="3" id="KW-1185">Reference proteome</keyword>
<proteinExistence type="predicted"/>